<organism evidence="2">
    <name type="scientific">freshwater metagenome</name>
    <dbReference type="NCBI Taxonomy" id="449393"/>
    <lineage>
        <taxon>unclassified sequences</taxon>
        <taxon>metagenomes</taxon>
        <taxon>ecological metagenomes</taxon>
    </lineage>
</organism>
<name>A0A6J6LM52_9ZZZZ</name>
<evidence type="ECO:0000256" key="1">
    <source>
        <dbReference type="SAM" id="MobiDB-lite"/>
    </source>
</evidence>
<sequence length="75" mass="7927">MSFTSPTLGPGTAAGDVGEPGVVDAPARLAATRMAPVPMSVARPTPNLEKRLSLCWLISTTPPLDMYLKLLYSNL</sequence>
<gene>
    <name evidence="2" type="ORF">UFOPK2242_01074</name>
</gene>
<reference evidence="2" key="1">
    <citation type="submission" date="2020-05" db="EMBL/GenBank/DDBJ databases">
        <authorList>
            <person name="Chiriac C."/>
            <person name="Salcher M."/>
            <person name="Ghai R."/>
            <person name="Kavagutti S V."/>
        </authorList>
    </citation>
    <scope>NUCLEOTIDE SEQUENCE</scope>
</reference>
<dbReference type="EMBL" id="CAEZWM010000138">
    <property type="protein sequence ID" value="CAB4662841.1"/>
    <property type="molecule type" value="Genomic_DNA"/>
</dbReference>
<proteinExistence type="predicted"/>
<evidence type="ECO:0000313" key="2">
    <source>
        <dbReference type="EMBL" id="CAB4662841.1"/>
    </source>
</evidence>
<feature type="region of interest" description="Disordered" evidence="1">
    <location>
        <begin position="1"/>
        <end position="20"/>
    </location>
</feature>
<accession>A0A6J6LM52</accession>
<dbReference type="AlphaFoldDB" id="A0A6J6LM52"/>
<protein>
    <submittedName>
        <fullName evidence="2">Unannotated protein</fullName>
    </submittedName>
</protein>